<dbReference type="SMART" id="SM00466">
    <property type="entry name" value="SRA"/>
    <property type="match status" value="1"/>
</dbReference>
<proteinExistence type="predicted"/>
<dbReference type="InterPro" id="IPR045134">
    <property type="entry name" value="UHRF1/2-like"/>
</dbReference>
<accession>A0A197JFL4</accession>
<keyword evidence="1 2" id="KW-0539">Nucleus</keyword>
<dbReference type="GO" id="GO:0016567">
    <property type="term" value="P:protein ubiquitination"/>
    <property type="evidence" value="ECO:0007669"/>
    <property type="project" value="TreeGrafter"/>
</dbReference>
<evidence type="ECO:0000259" key="4">
    <source>
        <dbReference type="PROSITE" id="PS51015"/>
    </source>
</evidence>
<dbReference type="PROSITE" id="PS51015">
    <property type="entry name" value="YDG"/>
    <property type="match status" value="1"/>
</dbReference>
<dbReference type="GO" id="GO:0005634">
    <property type="term" value="C:nucleus"/>
    <property type="evidence" value="ECO:0007669"/>
    <property type="project" value="UniProtKB-SubCell"/>
</dbReference>
<feature type="compositionally biased region" description="Gly residues" evidence="3">
    <location>
        <begin position="479"/>
        <end position="490"/>
    </location>
</feature>
<dbReference type="EMBL" id="KV442104">
    <property type="protein sequence ID" value="OAQ23967.1"/>
    <property type="molecule type" value="Genomic_DNA"/>
</dbReference>
<sequence length="518" mass="56845">MKVNFHLIQQPDQVESFIVPSINTTIKRVRERIAEQYDVDENAFLLYYQDNQLANESTLSKSGFVESGEIVIVPITYNKQNDYQNNNRVTVKSDKSARSSIPTRTSSRISSRSHSLSEKISPYANAKQDDSARSHRASRRRTSLASDKHEEKPPRSRSQSTSPTTQPPQVRPSARHPPSASIEMRFAGPIPGIPVGSTWPMRIDASRAGVHRPAMAGISGQAGVGAESVTLSGGYMDDDDKGYEFTYTGAGGNTGGVDPCESWAGHDLRLPIDTIKGGEAEDWRKSRPIRVIRGYQLSNMYSPKSGYRYDGIYKVVKYWPEKGKAGFRIWRYLMRRDDPDPVPWVTQGLTPSPSIEKNATTEEPLVCPDDKEAIAESTLAIGNASRTVNLTFEEYHRLYPLTNFSTNQGSNSETQRENQAKPSVSSLKEPQDIHKEVDSVCQPVCVSKAPNGEQDGPIGLTGLLGDNCTVVDEDAGIGDAAGIGVDGPGTTGEKAEDIAPASWLQDDRPSDQVLNDRA</sequence>
<evidence type="ECO:0000256" key="3">
    <source>
        <dbReference type="SAM" id="MobiDB-lite"/>
    </source>
</evidence>
<dbReference type="InterPro" id="IPR015947">
    <property type="entry name" value="PUA-like_sf"/>
</dbReference>
<feature type="domain" description="YDG" evidence="4">
    <location>
        <begin position="188"/>
        <end position="336"/>
    </location>
</feature>
<feature type="compositionally biased region" description="Basic and acidic residues" evidence="3">
    <location>
        <begin position="505"/>
        <end position="518"/>
    </location>
</feature>
<dbReference type="Gene3D" id="2.30.280.10">
    <property type="entry name" value="SRA-YDG"/>
    <property type="match status" value="1"/>
</dbReference>
<evidence type="ECO:0000313" key="5">
    <source>
        <dbReference type="EMBL" id="OAQ23967.1"/>
    </source>
</evidence>
<dbReference type="OrthoDB" id="2270193at2759"/>
<feature type="compositionally biased region" description="Polar residues" evidence="3">
    <location>
        <begin position="403"/>
        <end position="413"/>
    </location>
</feature>
<evidence type="ECO:0000313" key="6">
    <source>
        <dbReference type="Proteomes" id="UP000078512"/>
    </source>
</evidence>
<dbReference type="InterPro" id="IPR036987">
    <property type="entry name" value="SRA-YDG_sf"/>
</dbReference>
<evidence type="ECO:0000256" key="1">
    <source>
        <dbReference type="ARBA" id="ARBA00023242"/>
    </source>
</evidence>
<comment type="subcellular location">
    <subcellularLocation>
        <location evidence="2">Nucleus</location>
    </subcellularLocation>
</comment>
<dbReference type="GO" id="GO:0061630">
    <property type="term" value="F:ubiquitin protein ligase activity"/>
    <property type="evidence" value="ECO:0007669"/>
    <property type="project" value="TreeGrafter"/>
</dbReference>
<dbReference type="SUPFAM" id="SSF88697">
    <property type="entry name" value="PUA domain-like"/>
    <property type="match status" value="1"/>
</dbReference>
<feature type="region of interest" description="Disordered" evidence="3">
    <location>
        <begin position="403"/>
        <end position="433"/>
    </location>
</feature>
<feature type="region of interest" description="Disordered" evidence="3">
    <location>
        <begin position="86"/>
        <end position="183"/>
    </location>
</feature>
<evidence type="ECO:0000256" key="2">
    <source>
        <dbReference type="PROSITE-ProRule" id="PRU00358"/>
    </source>
</evidence>
<dbReference type="InterPro" id="IPR003105">
    <property type="entry name" value="SRA_YDG"/>
</dbReference>
<dbReference type="PANTHER" id="PTHR14140:SF45">
    <property type="entry name" value="RING-TYPE E3 UBIQUITIN TRANSFERASE"/>
    <property type="match status" value="1"/>
</dbReference>
<protein>
    <recommendedName>
        <fullName evidence="4">YDG domain-containing protein</fullName>
    </recommendedName>
</protein>
<dbReference type="PANTHER" id="PTHR14140">
    <property type="entry name" value="E3 UBIQUITIN-PROTEIN LIGASE UHRF-RELATED"/>
    <property type="match status" value="1"/>
</dbReference>
<dbReference type="GO" id="GO:0044027">
    <property type="term" value="P:negative regulation of gene expression via chromosomal CpG island methylation"/>
    <property type="evidence" value="ECO:0007669"/>
    <property type="project" value="TreeGrafter"/>
</dbReference>
<feature type="compositionally biased region" description="Low complexity" evidence="3">
    <location>
        <begin position="98"/>
        <end position="121"/>
    </location>
</feature>
<organism evidence="5 6">
    <name type="scientific">Linnemannia elongata AG-77</name>
    <dbReference type="NCBI Taxonomy" id="1314771"/>
    <lineage>
        <taxon>Eukaryota</taxon>
        <taxon>Fungi</taxon>
        <taxon>Fungi incertae sedis</taxon>
        <taxon>Mucoromycota</taxon>
        <taxon>Mortierellomycotina</taxon>
        <taxon>Mortierellomycetes</taxon>
        <taxon>Mortierellales</taxon>
        <taxon>Mortierellaceae</taxon>
        <taxon>Linnemannia</taxon>
    </lineage>
</organism>
<gene>
    <name evidence="5" type="ORF">K457DRAFT_1867888</name>
</gene>
<dbReference type="STRING" id="1314771.A0A197JFL4"/>
<dbReference type="Pfam" id="PF02182">
    <property type="entry name" value="SAD_SRA"/>
    <property type="match status" value="1"/>
</dbReference>
<name>A0A197JFL4_9FUNG</name>
<keyword evidence="6" id="KW-1185">Reference proteome</keyword>
<reference evidence="5 6" key="1">
    <citation type="submission" date="2016-05" db="EMBL/GenBank/DDBJ databases">
        <title>Genome sequencing reveals origins of a unique bacterial endosymbiosis in the earliest lineages of terrestrial Fungi.</title>
        <authorList>
            <consortium name="DOE Joint Genome Institute"/>
            <person name="Uehling J."/>
            <person name="Gryganskyi A."/>
            <person name="Hameed K."/>
            <person name="Tschaplinski T."/>
            <person name="Misztal P."/>
            <person name="Wu S."/>
            <person name="Desiro A."/>
            <person name="Vande Pol N."/>
            <person name="Du Z.-Y."/>
            <person name="Zienkiewicz A."/>
            <person name="Zienkiewicz K."/>
            <person name="Morin E."/>
            <person name="Tisserant E."/>
            <person name="Splivallo R."/>
            <person name="Hainaut M."/>
            <person name="Henrissat B."/>
            <person name="Ohm R."/>
            <person name="Kuo A."/>
            <person name="Yan J."/>
            <person name="Lipzen A."/>
            <person name="Nolan M."/>
            <person name="Labutti K."/>
            <person name="Barry K."/>
            <person name="Goldstein A."/>
            <person name="Labbe J."/>
            <person name="Schadt C."/>
            <person name="Tuskan G."/>
            <person name="Grigoriev I."/>
            <person name="Martin F."/>
            <person name="Vilgalys R."/>
            <person name="Bonito G."/>
        </authorList>
    </citation>
    <scope>NUCLEOTIDE SEQUENCE [LARGE SCALE GENOMIC DNA]</scope>
    <source>
        <strain evidence="5 6">AG-77</strain>
    </source>
</reference>
<dbReference type="Proteomes" id="UP000078512">
    <property type="component" value="Unassembled WGS sequence"/>
</dbReference>
<feature type="region of interest" description="Disordered" evidence="3">
    <location>
        <begin position="479"/>
        <end position="518"/>
    </location>
</feature>
<dbReference type="AlphaFoldDB" id="A0A197JFL4"/>
<dbReference type="InterPro" id="IPR029071">
    <property type="entry name" value="Ubiquitin-like_domsf"/>
</dbReference>
<dbReference type="CDD" id="cd17039">
    <property type="entry name" value="Ubl_ubiquitin_like"/>
    <property type="match status" value="1"/>
</dbReference>
<dbReference type="SUPFAM" id="SSF54236">
    <property type="entry name" value="Ubiquitin-like"/>
    <property type="match status" value="1"/>
</dbReference>